<dbReference type="GO" id="GO:0015446">
    <property type="term" value="F:ATPase-coupled arsenite transmembrane transporter activity"/>
    <property type="evidence" value="ECO:0007669"/>
    <property type="project" value="UniProtKB-EC"/>
</dbReference>
<dbReference type="CDD" id="cd02035">
    <property type="entry name" value="ArsA"/>
    <property type="match status" value="1"/>
</dbReference>
<evidence type="ECO:0000313" key="6">
    <source>
        <dbReference type="Proteomes" id="UP000018914"/>
    </source>
</evidence>
<dbReference type="SUPFAM" id="SSF52540">
    <property type="entry name" value="P-loop containing nucleoside triphosphate hydrolases"/>
    <property type="match status" value="1"/>
</dbReference>
<evidence type="ECO:0000256" key="2">
    <source>
        <dbReference type="ARBA" id="ARBA00052296"/>
    </source>
</evidence>
<comment type="similarity">
    <text evidence="1">Belongs to the arsA ATPase family.</text>
</comment>
<protein>
    <recommendedName>
        <fullName evidence="3">arsenite-transporting ATPase</fullName>
        <ecNumber evidence="3">7.3.2.7</ecNumber>
    </recommendedName>
</protein>
<sequence length="264" mass="29578">MLKKVYMFGGKGGVGKSTLACALALWLSEKGKTLLASLDPAHSLSGILKTSVGSSITQVLPNLYAVELDAQSLARSYVDRVLKGLEEILSPSVLEGAKRFASLISSSPTSLETAVFDKLSELLPQYEYVVLDFAPTGQVLRFFDSLNLVQEWLEFLVQLSHRQEEIDRFMNRKRNLPQLLKERLQKVKFLAETLREKGLLFAVARQEPLALQEAQMLEKNTFIKTKRVINCSEEPTEGLSIPRVEDPYGIENLKKIPIEKLALL</sequence>
<dbReference type="STRING" id="75906.THERU_06390"/>
<dbReference type="GO" id="GO:0016887">
    <property type="term" value="F:ATP hydrolysis activity"/>
    <property type="evidence" value="ECO:0007669"/>
    <property type="project" value="InterPro"/>
</dbReference>
<dbReference type="EMBL" id="CP007028">
    <property type="protein sequence ID" value="AHE96354.1"/>
    <property type="molecule type" value="Genomic_DNA"/>
</dbReference>
<dbReference type="eggNOG" id="COG0003">
    <property type="taxonomic scope" value="Bacteria"/>
</dbReference>
<dbReference type="Gene3D" id="3.40.50.300">
    <property type="entry name" value="P-loop containing nucleotide triphosphate hydrolases"/>
    <property type="match status" value="1"/>
</dbReference>
<dbReference type="AlphaFoldDB" id="W0DCP7"/>
<evidence type="ECO:0000259" key="4">
    <source>
        <dbReference type="Pfam" id="PF02374"/>
    </source>
</evidence>
<comment type="catalytic activity">
    <reaction evidence="2">
        <text>arsenite(in) + ATP + H2O = arsenite(out) + ADP + phosphate + H(+)</text>
        <dbReference type="Rhea" id="RHEA:11348"/>
        <dbReference type="ChEBI" id="CHEBI:15377"/>
        <dbReference type="ChEBI" id="CHEBI:15378"/>
        <dbReference type="ChEBI" id="CHEBI:29242"/>
        <dbReference type="ChEBI" id="CHEBI:30616"/>
        <dbReference type="ChEBI" id="CHEBI:43474"/>
        <dbReference type="ChEBI" id="CHEBI:456216"/>
        <dbReference type="EC" id="7.3.2.7"/>
    </reaction>
</comment>
<dbReference type="KEGG" id="trd:THERU_06390"/>
<dbReference type="PANTHER" id="PTHR10803">
    <property type="entry name" value="ARSENICAL PUMP-DRIVING ATPASE ARSENITE-TRANSLOCATING ATPASE"/>
    <property type="match status" value="1"/>
</dbReference>
<dbReference type="InterPro" id="IPR025723">
    <property type="entry name" value="ArsA/GET3_ATPase-like"/>
</dbReference>
<gene>
    <name evidence="5" type="ORF">THERU_06390</name>
</gene>
<accession>W0DCP7</accession>
<dbReference type="EC" id="7.3.2.7" evidence="3"/>
<dbReference type="PANTHER" id="PTHR10803:SF3">
    <property type="entry name" value="ATPASE GET3"/>
    <property type="match status" value="1"/>
</dbReference>
<dbReference type="InterPro" id="IPR027417">
    <property type="entry name" value="P-loop_NTPase"/>
</dbReference>
<dbReference type="HOGENOM" id="CLU_040761_4_0_0"/>
<reference evidence="5 6" key="1">
    <citation type="submission" date="2013-12" db="EMBL/GenBank/DDBJ databases">
        <authorList>
            <consortium name="DOE Joint Genome Institute"/>
            <person name="Eisen J."/>
            <person name="Huntemann M."/>
            <person name="Han J."/>
            <person name="Chen A."/>
            <person name="Kyrpides N."/>
            <person name="Mavromatis K."/>
            <person name="Markowitz V."/>
            <person name="Palaniappan K."/>
            <person name="Ivanova N."/>
            <person name="Schaumberg A."/>
            <person name="Pati A."/>
            <person name="Liolios K."/>
            <person name="Nordberg H.P."/>
            <person name="Cantor M.N."/>
            <person name="Hua S.X."/>
            <person name="Woyke T."/>
        </authorList>
    </citation>
    <scope>NUCLEOTIDE SEQUENCE [LARGE SCALE GENOMIC DNA]</scope>
    <source>
        <strain evidence="5 6">DSM 23557</strain>
    </source>
</reference>
<organism evidence="6">
    <name type="scientific">Thermocrinis ruber</name>
    <dbReference type="NCBI Taxonomy" id="75906"/>
    <lineage>
        <taxon>Bacteria</taxon>
        <taxon>Pseudomonadati</taxon>
        <taxon>Aquificota</taxon>
        <taxon>Aquificia</taxon>
        <taxon>Aquificales</taxon>
        <taxon>Aquificaceae</taxon>
        <taxon>Thermocrinis</taxon>
    </lineage>
</organism>
<dbReference type="Proteomes" id="UP000018914">
    <property type="component" value="Chromosome"/>
</dbReference>
<evidence type="ECO:0000256" key="1">
    <source>
        <dbReference type="ARBA" id="ARBA00011040"/>
    </source>
</evidence>
<dbReference type="Pfam" id="PF02374">
    <property type="entry name" value="ArsA_ATPase"/>
    <property type="match status" value="1"/>
</dbReference>
<evidence type="ECO:0000313" key="5">
    <source>
        <dbReference type="EMBL" id="AHE96354.1"/>
    </source>
</evidence>
<proteinExistence type="inferred from homology"/>
<keyword evidence="6" id="KW-1185">Reference proteome</keyword>
<name>W0DCP7_9AQUI</name>
<dbReference type="InterPro" id="IPR016300">
    <property type="entry name" value="ATPase_ArsA/GET3"/>
</dbReference>
<feature type="domain" description="ArsA/GET3 Anion-transporting ATPase-like" evidence="4">
    <location>
        <begin position="4"/>
        <end position="216"/>
    </location>
</feature>
<dbReference type="GO" id="GO:0005524">
    <property type="term" value="F:ATP binding"/>
    <property type="evidence" value="ECO:0007669"/>
    <property type="project" value="InterPro"/>
</dbReference>
<evidence type="ECO:0000256" key="3">
    <source>
        <dbReference type="ARBA" id="ARBA00066752"/>
    </source>
</evidence>